<dbReference type="EMBL" id="WCSY01000002">
    <property type="protein sequence ID" value="KAB4315514.1"/>
    <property type="molecule type" value="Genomic_DNA"/>
</dbReference>
<dbReference type="GO" id="GO:0003677">
    <property type="term" value="F:DNA binding"/>
    <property type="evidence" value="ECO:0007669"/>
    <property type="project" value="InterPro"/>
</dbReference>
<dbReference type="SUPFAM" id="SSF52172">
    <property type="entry name" value="CheY-like"/>
    <property type="match status" value="1"/>
</dbReference>
<dbReference type="Gene3D" id="3.40.50.2300">
    <property type="match status" value="1"/>
</dbReference>
<dbReference type="InterPro" id="IPR007492">
    <property type="entry name" value="LytTR_DNA-bd_dom"/>
</dbReference>
<evidence type="ECO:0000313" key="4">
    <source>
        <dbReference type="EMBL" id="KAB4484506.1"/>
    </source>
</evidence>
<feature type="domain" description="Response regulatory" evidence="2">
    <location>
        <begin position="9"/>
        <end position="124"/>
    </location>
</feature>
<sequence>MMNAEDKYKVVIVDDERTAIDALRRELGAYQEFEIKGTANNGAKGKKMIMELRPDLLFLDVELPDVLGLNLLSEMRDEVLWDMKVVFYTSYDKYLLQALRESAFDFLLKPFETGDLRVVIERYRKAVASIPATPSSSFSSSVSALMPQQGMFMISTVTGFKLLRLEEIGYFEYLKDKRQWQVVLFNQTRLNLKRNTKAEDIIGYSQAFIQISQSAIVNVNYLAMIDGKCCQLYPPFHDKSDLVISRSFLKGLQDRFFVL</sequence>
<dbReference type="KEGG" id="btho:Btheta7330_05045"/>
<dbReference type="AlphaFoldDB" id="A0A0P0FGN0"/>
<evidence type="ECO:0000313" key="5">
    <source>
        <dbReference type="Proteomes" id="UP000436858"/>
    </source>
</evidence>
<name>A0A0P0FGN0_BACT4</name>
<dbReference type="GeneID" id="60924438"/>
<dbReference type="SMART" id="SM00448">
    <property type="entry name" value="REC"/>
    <property type="match status" value="1"/>
</dbReference>
<reference evidence="5 6" key="1">
    <citation type="journal article" date="2019" name="Nat. Med.">
        <title>A library of human gut bacterial isolates paired with longitudinal multiomics data enables mechanistic microbiome research.</title>
        <authorList>
            <person name="Poyet M."/>
            <person name="Groussin M."/>
            <person name="Gibbons S.M."/>
            <person name="Avila-Pacheco J."/>
            <person name="Jiang X."/>
            <person name="Kearney S.M."/>
            <person name="Perrotta A.R."/>
            <person name="Berdy B."/>
            <person name="Zhao S."/>
            <person name="Lieberman T.D."/>
            <person name="Swanson P.K."/>
            <person name="Smith M."/>
            <person name="Roesemann S."/>
            <person name="Alexander J.E."/>
            <person name="Rich S.A."/>
            <person name="Livny J."/>
            <person name="Vlamakis H."/>
            <person name="Clish C."/>
            <person name="Bullock K."/>
            <person name="Deik A."/>
            <person name="Scott J."/>
            <person name="Pierce K.A."/>
            <person name="Xavier R.J."/>
            <person name="Alm E.J."/>
        </authorList>
    </citation>
    <scope>NUCLEOTIDE SEQUENCE [LARGE SCALE GENOMIC DNA]</scope>
    <source>
        <strain evidence="4 5">BIOML-A162</strain>
        <strain evidence="3 6">BIOML-A188</strain>
    </source>
</reference>
<feature type="modified residue" description="4-aspartylphosphate" evidence="1">
    <location>
        <position position="60"/>
    </location>
</feature>
<dbReference type="Pfam" id="PF00072">
    <property type="entry name" value="Response_reg"/>
    <property type="match status" value="1"/>
</dbReference>
<proteinExistence type="predicted"/>
<keyword evidence="1" id="KW-0597">Phosphoprotein</keyword>
<dbReference type="SMART" id="SM00850">
    <property type="entry name" value="LytTR"/>
    <property type="match status" value="1"/>
</dbReference>
<dbReference type="InterPro" id="IPR011006">
    <property type="entry name" value="CheY-like_superfamily"/>
</dbReference>
<dbReference type="PANTHER" id="PTHR45526">
    <property type="entry name" value="TRANSCRIPTIONAL REGULATORY PROTEIN DPIA"/>
    <property type="match status" value="1"/>
</dbReference>
<dbReference type="Gene3D" id="2.40.50.1020">
    <property type="entry name" value="LytTr DNA-binding domain"/>
    <property type="match status" value="1"/>
</dbReference>
<protein>
    <submittedName>
        <fullName evidence="3">Response regulator transcription factor</fullName>
    </submittedName>
</protein>
<comment type="caution">
    <text evidence="3">The sequence shown here is derived from an EMBL/GenBank/DDBJ whole genome shotgun (WGS) entry which is preliminary data.</text>
</comment>
<dbReference type="InterPro" id="IPR051271">
    <property type="entry name" value="2C-system_Tx_regulators"/>
</dbReference>
<dbReference type="PANTHER" id="PTHR45526:SF1">
    <property type="entry name" value="TRANSCRIPTIONAL REGULATORY PROTEIN DCUR-RELATED"/>
    <property type="match status" value="1"/>
</dbReference>
<dbReference type="Proteomes" id="UP000436858">
    <property type="component" value="Unassembled WGS sequence"/>
</dbReference>
<dbReference type="InterPro" id="IPR001789">
    <property type="entry name" value="Sig_transdc_resp-reg_receiver"/>
</dbReference>
<dbReference type="PROSITE" id="PS50110">
    <property type="entry name" value="RESPONSE_REGULATORY"/>
    <property type="match status" value="1"/>
</dbReference>
<evidence type="ECO:0000313" key="3">
    <source>
        <dbReference type="EMBL" id="KAB4315514.1"/>
    </source>
</evidence>
<accession>A0A0P0FGN0</accession>
<dbReference type="EMBL" id="WCRY01000005">
    <property type="protein sequence ID" value="KAB4484506.1"/>
    <property type="molecule type" value="Genomic_DNA"/>
</dbReference>
<evidence type="ECO:0000256" key="1">
    <source>
        <dbReference type="PROSITE-ProRule" id="PRU00169"/>
    </source>
</evidence>
<gene>
    <name evidence="4" type="ORF">GAN91_07705</name>
    <name evidence="3" type="ORF">GAO51_02675</name>
</gene>
<evidence type="ECO:0000313" key="6">
    <source>
        <dbReference type="Proteomes" id="UP000440614"/>
    </source>
</evidence>
<evidence type="ECO:0000259" key="2">
    <source>
        <dbReference type="PROSITE" id="PS50110"/>
    </source>
</evidence>
<dbReference type="Proteomes" id="UP000440614">
    <property type="component" value="Unassembled WGS sequence"/>
</dbReference>
<dbReference type="RefSeq" id="WP_011108722.1">
    <property type="nucleotide sequence ID" value="NZ_CAXKYD010000010.1"/>
</dbReference>
<dbReference type="GO" id="GO:0000156">
    <property type="term" value="F:phosphorelay response regulator activity"/>
    <property type="evidence" value="ECO:0007669"/>
    <property type="project" value="TreeGrafter"/>
</dbReference>
<organism evidence="3 6">
    <name type="scientific">Bacteroides thetaiotaomicron</name>
    <dbReference type="NCBI Taxonomy" id="818"/>
    <lineage>
        <taxon>Bacteria</taxon>
        <taxon>Pseudomonadati</taxon>
        <taxon>Bacteroidota</taxon>
        <taxon>Bacteroidia</taxon>
        <taxon>Bacteroidales</taxon>
        <taxon>Bacteroidaceae</taxon>
        <taxon>Bacteroides</taxon>
    </lineage>
</organism>